<comment type="similarity">
    <text evidence="1 2">Belongs to the dTDP-4-dehydrorhamnose reductase family.</text>
</comment>
<name>A0ABP7PA36_9ACTN</name>
<dbReference type="EMBL" id="BAAAZW010000006">
    <property type="protein sequence ID" value="GAA3961786.1"/>
    <property type="molecule type" value="Genomic_DNA"/>
</dbReference>
<evidence type="ECO:0000259" key="3">
    <source>
        <dbReference type="Pfam" id="PF04321"/>
    </source>
</evidence>
<dbReference type="Gene3D" id="3.40.50.720">
    <property type="entry name" value="NAD(P)-binding Rossmann-like Domain"/>
    <property type="match status" value="1"/>
</dbReference>
<evidence type="ECO:0000256" key="2">
    <source>
        <dbReference type="RuleBase" id="RU364082"/>
    </source>
</evidence>
<dbReference type="SUPFAM" id="SSF51735">
    <property type="entry name" value="NAD(P)-binding Rossmann-fold domains"/>
    <property type="match status" value="1"/>
</dbReference>
<comment type="pathway">
    <text evidence="2">Carbohydrate biosynthesis; dTDP-L-rhamnose biosynthesis.</text>
</comment>
<keyword evidence="5" id="KW-1185">Reference proteome</keyword>
<protein>
    <recommendedName>
        <fullName evidence="2">dTDP-4-dehydrorhamnose reductase</fullName>
        <ecNumber evidence="2">1.1.1.133</ecNumber>
    </recommendedName>
</protein>
<dbReference type="RefSeq" id="WP_344783697.1">
    <property type="nucleotide sequence ID" value="NZ_BAAAZW010000006.1"/>
</dbReference>
<comment type="caution">
    <text evidence="4">The sequence shown here is derived from an EMBL/GenBank/DDBJ whole genome shotgun (WGS) entry which is preliminary data.</text>
</comment>
<proteinExistence type="inferred from homology"/>
<evidence type="ECO:0000256" key="1">
    <source>
        <dbReference type="ARBA" id="ARBA00010944"/>
    </source>
</evidence>
<comment type="function">
    <text evidence="2">Catalyzes the reduction of dTDP-6-deoxy-L-lyxo-4-hexulose to yield dTDP-L-rhamnose.</text>
</comment>
<feature type="domain" description="RmlD-like substrate binding" evidence="3">
    <location>
        <begin position="6"/>
        <end position="295"/>
    </location>
</feature>
<reference evidence="5" key="1">
    <citation type="journal article" date="2019" name="Int. J. Syst. Evol. Microbiol.">
        <title>The Global Catalogue of Microorganisms (GCM) 10K type strain sequencing project: providing services to taxonomists for standard genome sequencing and annotation.</title>
        <authorList>
            <consortium name="The Broad Institute Genomics Platform"/>
            <consortium name="The Broad Institute Genome Sequencing Center for Infectious Disease"/>
            <person name="Wu L."/>
            <person name="Ma J."/>
        </authorList>
    </citation>
    <scope>NUCLEOTIDE SEQUENCE [LARGE SCALE GENOMIC DNA]</scope>
    <source>
        <strain evidence="5">JCM 16923</strain>
    </source>
</reference>
<dbReference type="CDD" id="cd05254">
    <property type="entry name" value="dTDP_HR_like_SDR_e"/>
    <property type="match status" value="1"/>
</dbReference>
<evidence type="ECO:0000313" key="5">
    <source>
        <dbReference type="Proteomes" id="UP001418444"/>
    </source>
</evidence>
<dbReference type="EC" id="1.1.1.133" evidence="2"/>
<dbReference type="Pfam" id="PF04321">
    <property type="entry name" value="RmlD_sub_bind"/>
    <property type="match status" value="1"/>
</dbReference>
<keyword evidence="2" id="KW-0560">Oxidoreductase</keyword>
<dbReference type="InterPro" id="IPR005913">
    <property type="entry name" value="dTDP_dehydrorham_reduct"/>
</dbReference>
<keyword evidence="2" id="KW-0521">NADP</keyword>
<organism evidence="4 5">
    <name type="scientific">Gordonia caeni</name>
    <dbReference type="NCBI Taxonomy" id="1007097"/>
    <lineage>
        <taxon>Bacteria</taxon>
        <taxon>Bacillati</taxon>
        <taxon>Actinomycetota</taxon>
        <taxon>Actinomycetes</taxon>
        <taxon>Mycobacteriales</taxon>
        <taxon>Gordoniaceae</taxon>
        <taxon>Gordonia</taxon>
    </lineage>
</organism>
<dbReference type="NCBIfam" id="TIGR01214">
    <property type="entry name" value="rmlD"/>
    <property type="match status" value="1"/>
</dbReference>
<dbReference type="Gene3D" id="3.90.25.10">
    <property type="entry name" value="UDP-galactose 4-epimerase, domain 1"/>
    <property type="match status" value="1"/>
</dbReference>
<dbReference type="Proteomes" id="UP001418444">
    <property type="component" value="Unassembled WGS sequence"/>
</dbReference>
<dbReference type="InterPro" id="IPR036291">
    <property type="entry name" value="NAD(P)-bd_dom_sf"/>
</dbReference>
<gene>
    <name evidence="4" type="primary">rfbD</name>
    <name evidence="4" type="ORF">GCM10022231_22360</name>
</gene>
<dbReference type="InterPro" id="IPR029903">
    <property type="entry name" value="RmlD-like-bd"/>
</dbReference>
<dbReference type="PANTHER" id="PTHR10491">
    <property type="entry name" value="DTDP-4-DEHYDRORHAMNOSE REDUCTASE"/>
    <property type="match status" value="1"/>
</dbReference>
<accession>A0ABP7PA36</accession>
<dbReference type="PANTHER" id="PTHR10491:SF4">
    <property type="entry name" value="METHIONINE ADENOSYLTRANSFERASE 2 SUBUNIT BETA"/>
    <property type="match status" value="1"/>
</dbReference>
<sequence length="298" mass="30550">MPLRTVHLVGAGGQLGTALIARAPAGTELIAYSSSLLDVTDAGSVRTALAGLVPGDVVLNAAAYTDVDGAQTDREVAFAVNADGPGHLAAATAAAGARLIHVSTDYVFAPEPGRTAALEPGDLDPDAAPATVYGASKLAGERSALAADPSSTVVRTAWVYTGGPESADFVGTMRRLEASRPEISVVDDQRGCPTYVADLADGLWELTAQTATEPERTAGAVLHAAGGGEATWYRLARAVFAGVGADPDRVRPCTTADFPRPAPRPTFSVLSGRSWAEAGLTPLRDWPAALRDALDPPA</sequence>
<evidence type="ECO:0000313" key="4">
    <source>
        <dbReference type="EMBL" id="GAA3961786.1"/>
    </source>
</evidence>